<dbReference type="Gene3D" id="2.60.120.620">
    <property type="entry name" value="q2cbj1_9rhob like domain"/>
    <property type="match status" value="1"/>
</dbReference>
<proteinExistence type="inferred from homology"/>
<comment type="cofactor">
    <cofactor evidence="7">
        <name>Fe(2+)</name>
        <dbReference type="ChEBI" id="CHEBI:29033"/>
    </cofactor>
    <text evidence="7">Binds 1 Fe(2+) ion per subunit.</text>
</comment>
<evidence type="ECO:0000259" key="8">
    <source>
        <dbReference type="PROSITE" id="PS51471"/>
    </source>
</evidence>
<dbReference type="InterPro" id="IPR044862">
    <property type="entry name" value="Pro_4_hyd_alph_FE2OG_OXY"/>
</dbReference>
<comment type="cofactor">
    <cofactor evidence="1 7">
        <name>L-ascorbate</name>
        <dbReference type="ChEBI" id="CHEBI:38290"/>
    </cofactor>
</comment>
<dbReference type="InterPro" id="IPR005123">
    <property type="entry name" value="Oxoglu/Fe-dep_dioxygenase_dom"/>
</dbReference>
<dbReference type="InterPro" id="IPR006620">
    <property type="entry name" value="Pro_4_hyd_alph"/>
</dbReference>
<dbReference type="GO" id="GO:0031418">
    <property type="term" value="F:L-ascorbic acid binding"/>
    <property type="evidence" value="ECO:0007669"/>
    <property type="project" value="UniProtKB-KW"/>
</dbReference>
<dbReference type="RefSeq" id="WP_116235372.1">
    <property type="nucleotide sequence ID" value="NZ_QRDP01000004.1"/>
</dbReference>
<evidence type="ECO:0000256" key="7">
    <source>
        <dbReference type="HAMAP-Rule" id="MF_00657"/>
    </source>
</evidence>
<name>A0A3D9FFL5_9SPHN</name>
<feature type="domain" description="Fe2OG dioxygenase" evidence="8">
    <location>
        <begin position="75"/>
        <end position="173"/>
    </location>
</feature>
<gene>
    <name evidence="9" type="ORF">DFR46_0914</name>
</gene>
<dbReference type="Proteomes" id="UP000256310">
    <property type="component" value="Unassembled WGS sequence"/>
</dbReference>
<evidence type="ECO:0000256" key="3">
    <source>
        <dbReference type="ARBA" id="ARBA00022896"/>
    </source>
</evidence>
<evidence type="ECO:0000256" key="2">
    <source>
        <dbReference type="ARBA" id="ARBA00022723"/>
    </source>
</evidence>
<keyword evidence="2 7" id="KW-0479">Metal-binding</keyword>
<dbReference type="NCBIfam" id="NF003974">
    <property type="entry name" value="PRK05467.1-3"/>
    <property type="match status" value="1"/>
</dbReference>
<dbReference type="GO" id="GO:0006974">
    <property type="term" value="P:DNA damage response"/>
    <property type="evidence" value="ECO:0007669"/>
    <property type="project" value="TreeGrafter"/>
</dbReference>
<dbReference type="GO" id="GO:0016706">
    <property type="term" value="F:2-oxoglutarate-dependent dioxygenase activity"/>
    <property type="evidence" value="ECO:0007669"/>
    <property type="project" value="UniProtKB-UniRule"/>
</dbReference>
<dbReference type="AlphaFoldDB" id="A0A3D9FFL5"/>
<evidence type="ECO:0000313" key="10">
    <source>
        <dbReference type="Proteomes" id="UP000256310"/>
    </source>
</evidence>
<dbReference type="GO" id="GO:0005506">
    <property type="term" value="F:iron ion binding"/>
    <property type="evidence" value="ECO:0007669"/>
    <property type="project" value="UniProtKB-UniRule"/>
</dbReference>
<sequence length="220" mass="24952">MFKMIYGLLNGQDIKELREIIETATFVDGKISNPHSLVKDNLHLNDEEAYERSSTIMTNALLRSEEFRAFAFPRKIAPPLVTRYNKGMRYGLHPDMAFMQSVDGPVRSDISCTFFLQDPSKYEGGALHIKQADGHMRFKGELGSAIVYPSTTLHEVEEVTKGERIVGITFIESQVADPAKRELLYELNEVAALEGANMSAENFTRIQTVQQNLFRRWGEC</sequence>
<comment type="caution">
    <text evidence="9">The sequence shown here is derived from an EMBL/GenBank/DDBJ whole genome shotgun (WGS) entry which is preliminary data.</text>
</comment>
<evidence type="ECO:0000313" key="9">
    <source>
        <dbReference type="EMBL" id="RED15906.1"/>
    </source>
</evidence>
<feature type="binding site" evidence="7">
    <location>
        <position position="95"/>
    </location>
    <ligand>
        <name>Fe cation</name>
        <dbReference type="ChEBI" id="CHEBI:24875"/>
    </ligand>
</feature>
<dbReference type="SMART" id="SM00702">
    <property type="entry name" value="P4Hc"/>
    <property type="match status" value="1"/>
</dbReference>
<evidence type="ECO:0000256" key="5">
    <source>
        <dbReference type="ARBA" id="ARBA00023002"/>
    </source>
</evidence>
<keyword evidence="5 7" id="KW-0560">Oxidoreductase</keyword>
<keyword evidence="10" id="KW-1185">Reference proteome</keyword>
<keyword evidence="3 7" id="KW-0847">Vitamin C</keyword>
<dbReference type="PROSITE" id="PS51471">
    <property type="entry name" value="FE2OG_OXY"/>
    <property type="match status" value="1"/>
</dbReference>
<evidence type="ECO:0000256" key="6">
    <source>
        <dbReference type="ARBA" id="ARBA00023004"/>
    </source>
</evidence>
<dbReference type="InterPro" id="IPR023550">
    <property type="entry name" value="PKHD_hydroxylase"/>
</dbReference>
<dbReference type="Pfam" id="PF13640">
    <property type="entry name" value="2OG-FeII_Oxy_3"/>
    <property type="match status" value="1"/>
</dbReference>
<accession>A0A3D9FFL5</accession>
<evidence type="ECO:0000256" key="1">
    <source>
        <dbReference type="ARBA" id="ARBA00001961"/>
    </source>
</evidence>
<dbReference type="HAMAP" id="MF_00657">
    <property type="entry name" value="Hydroxyl_YbiX"/>
    <property type="match status" value="1"/>
</dbReference>
<protein>
    <submittedName>
        <fullName evidence="9">PKHD-type hydroxylase</fullName>
    </submittedName>
</protein>
<evidence type="ECO:0000256" key="4">
    <source>
        <dbReference type="ARBA" id="ARBA00022964"/>
    </source>
</evidence>
<dbReference type="PANTHER" id="PTHR41536:SF1">
    <property type="entry name" value="PKHD-TYPE HYDROXYLASE YBIX"/>
    <property type="match status" value="1"/>
</dbReference>
<keyword evidence="4 7" id="KW-0223">Dioxygenase</keyword>
<organism evidence="9 10">
    <name type="scientific">Parasphingopyxis lamellibrachiae</name>
    <dbReference type="NCBI Taxonomy" id="680125"/>
    <lineage>
        <taxon>Bacteria</taxon>
        <taxon>Pseudomonadati</taxon>
        <taxon>Pseudomonadota</taxon>
        <taxon>Alphaproteobacteria</taxon>
        <taxon>Sphingomonadales</taxon>
        <taxon>Sphingomonadaceae</taxon>
        <taxon>Parasphingopyxis</taxon>
    </lineage>
</organism>
<feature type="binding site" evidence="7">
    <location>
        <position position="164"/>
    </location>
    <ligand>
        <name>2-oxoglutarate</name>
        <dbReference type="ChEBI" id="CHEBI:16810"/>
    </ligand>
</feature>
<dbReference type="EMBL" id="QRDP01000004">
    <property type="protein sequence ID" value="RED15906.1"/>
    <property type="molecule type" value="Genomic_DNA"/>
</dbReference>
<keyword evidence="6 7" id="KW-0408">Iron</keyword>
<feature type="binding site" evidence="7">
    <location>
        <position position="93"/>
    </location>
    <ligand>
        <name>Fe cation</name>
        <dbReference type="ChEBI" id="CHEBI:24875"/>
    </ligand>
</feature>
<reference evidence="9 10" key="1">
    <citation type="submission" date="2018-07" db="EMBL/GenBank/DDBJ databases">
        <title>Genomic Encyclopedia of Type Strains, Phase IV (KMG-IV): sequencing the most valuable type-strain genomes for metagenomic binning, comparative biology and taxonomic classification.</title>
        <authorList>
            <person name="Goeker M."/>
        </authorList>
    </citation>
    <scope>NUCLEOTIDE SEQUENCE [LARGE SCALE GENOMIC DNA]</scope>
    <source>
        <strain evidence="9 10">DSM 26725</strain>
    </source>
</reference>
<dbReference type="PANTHER" id="PTHR41536">
    <property type="entry name" value="PKHD-TYPE HYDROXYLASE YBIX"/>
    <property type="match status" value="1"/>
</dbReference>
<feature type="binding site" evidence="7">
    <location>
        <position position="154"/>
    </location>
    <ligand>
        <name>Fe cation</name>
        <dbReference type="ChEBI" id="CHEBI:24875"/>
    </ligand>
</feature>
<dbReference type="OrthoDB" id="9812472at2"/>
<dbReference type="GO" id="GO:0006879">
    <property type="term" value="P:intracellular iron ion homeostasis"/>
    <property type="evidence" value="ECO:0007669"/>
    <property type="project" value="TreeGrafter"/>
</dbReference>